<reference evidence="2 3" key="1">
    <citation type="journal article" date="2025" name="Microbiol. Resour. Announc.">
        <title>Draft genome sequences for Neonectria magnoliae and Neonectria punicea, canker pathogens of Liriodendron tulipifera and Acer saccharum in West Virginia.</title>
        <authorList>
            <person name="Petronek H.M."/>
            <person name="Kasson M.T."/>
            <person name="Metheny A.M."/>
            <person name="Stauder C.M."/>
            <person name="Lovett B."/>
            <person name="Lynch S.C."/>
            <person name="Garnas J.R."/>
            <person name="Kasson L.R."/>
            <person name="Stajich J.E."/>
        </authorList>
    </citation>
    <scope>NUCLEOTIDE SEQUENCE [LARGE SCALE GENOMIC DNA]</scope>
    <source>
        <strain evidence="2 3">NRRL 64651</strain>
    </source>
</reference>
<gene>
    <name evidence="2" type="ORF">QQZ08_008263</name>
</gene>
<comment type="caution">
    <text evidence="2">The sequence shown here is derived from an EMBL/GenBank/DDBJ whole genome shotgun (WGS) entry which is preliminary data.</text>
</comment>
<keyword evidence="3" id="KW-1185">Reference proteome</keyword>
<dbReference type="SUPFAM" id="SSF56112">
    <property type="entry name" value="Protein kinase-like (PK-like)"/>
    <property type="match status" value="1"/>
</dbReference>
<name>A0ABR1HVF6_9HYPO</name>
<proteinExistence type="predicted"/>
<dbReference type="PROSITE" id="PS50011">
    <property type="entry name" value="PROTEIN_KINASE_DOM"/>
    <property type="match status" value="1"/>
</dbReference>
<dbReference type="InterPro" id="IPR000719">
    <property type="entry name" value="Prot_kinase_dom"/>
</dbReference>
<feature type="domain" description="Protein kinase" evidence="1">
    <location>
        <begin position="205"/>
        <end position="551"/>
    </location>
</feature>
<dbReference type="InterPro" id="IPR011009">
    <property type="entry name" value="Kinase-like_dom_sf"/>
</dbReference>
<evidence type="ECO:0000313" key="3">
    <source>
        <dbReference type="Proteomes" id="UP001498421"/>
    </source>
</evidence>
<dbReference type="PANTHER" id="PTHR37542">
    <property type="entry name" value="HELO DOMAIN-CONTAINING PROTEIN-RELATED"/>
    <property type="match status" value="1"/>
</dbReference>
<sequence>MSGVELGLGLVGLVGVVDTCIKRGSDLREKVEAFRDVDGRLGSLVERAEMTWSAIEVLIKVLKGSANCLDEKHFKLQASALHRLQNKLRDVNSELESLKPPCAPLPKATKVSMKIRLKYTVKENGLENDIEKIESWLQTYYLIWFNIMTSPSKQVDQQLEATAKDQGNTVQNDSASVIQAAKHFRKALKSDGSDPNRPVFLDPSGLKLHGVRSVPFSPVTLAQRKGKDATVLLDPVTCKSLLFMEDVKEDIRNFANKLRHADPFKFGLLQCKSVLKGEVSVDNPDPSVDKSSLSFVFHIPETHPQIESVRAHLLRGPRDKHHSFPQRLSLARHLVRAVHYVHMYKFVHKNIRPETILILTGVDQRPRTPPPTIGEKTLEDTAVLVGFDVLRNASGETRRVVDDDWEKDLYRHPSRRGSTPHGKYEMRHDIYSVGVCMLEIGLWDTFVTYSAPREPAQHGPGLGIKDDNENGSELFQKPESMKAHFLDLARGGRLEKAMGEKYCKIVETCLTCLDKGNVDFGDDKEFRDGDGVLVRSKYIEKVYTQLSEIVV</sequence>
<dbReference type="PANTHER" id="PTHR37542:SF1">
    <property type="entry name" value="PRION-INHIBITION AND PROPAGATION HELO DOMAIN-CONTAINING PROTEIN"/>
    <property type="match status" value="1"/>
</dbReference>
<protein>
    <recommendedName>
        <fullName evidence="1">Protein kinase domain-containing protein</fullName>
    </recommendedName>
</protein>
<organism evidence="2 3">
    <name type="scientific">Neonectria magnoliae</name>
    <dbReference type="NCBI Taxonomy" id="2732573"/>
    <lineage>
        <taxon>Eukaryota</taxon>
        <taxon>Fungi</taxon>
        <taxon>Dikarya</taxon>
        <taxon>Ascomycota</taxon>
        <taxon>Pezizomycotina</taxon>
        <taxon>Sordariomycetes</taxon>
        <taxon>Hypocreomycetidae</taxon>
        <taxon>Hypocreales</taxon>
        <taxon>Nectriaceae</taxon>
        <taxon>Neonectria</taxon>
    </lineage>
</organism>
<evidence type="ECO:0000259" key="1">
    <source>
        <dbReference type="PROSITE" id="PS50011"/>
    </source>
</evidence>
<dbReference type="Proteomes" id="UP001498421">
    <property type="component" value="Unassembled WGS sequence"/>
</dbReference>
<evidence type="ECO:0000313" key="2">
    <source>
        <dbReference type="EMBL" id="KAK7425243.1"/>
    </source>
</evidence>
<accession>A0ABR1HVF6</accession>
<dbReference type="EMBL" id="JAZAVK010000085">
    <property type="protein sequence ID" value="KAK7425243.1"/>
    <property type="molecule type" value="Genomic_DNA"/>
</dbReference>
<dbReference type="Gene3D" id="1.10.510.10">
    <property type="entry name" value="Transferase(Phosphotransferase) domain 1"/>
    <property type="match status" value="1"/>
</dbReference>